<dbReference type="EMBL" id="JAALLT010000001">
    <property type="protein sequence ID" value="NGP75599.1"/>
    <property type="molecule type" value="Genomic_DNA"/>
</dbReference>
<dbReference type="SMART" id="SM00387">
    <property type="entry name" value="HATPase_c"/>
    <property type="match status" value="1"/>
</dbReference>
<evidence type="ECO:0000313" key="5">
    <source>
        <dbReference type="EMBL" id="NGP75599.1"/>
    </source>
</evidence>
<keyword evidence="5" id="KW-0808">Transferase</keyword>
<dbReference type="SMART" id="SM00388">
    <property type="entry name" value="HisKA"/>
    <property type="match status" value="1"/>
</dbReference>
<dbReference type="SUPFAM" id="SSF47384">
    <property type="entry name" value="Homodimeric domain of signal transducing histidine kinase"/>
    <property type="match status" value="1"/>
</dbReference>
<evidence type="ECO:0000259" key="4">
    <source>
        <dbReference type="PROSITE" id="PS50109"/>
    </source>
</evidence>
<name>A0A6M1SKS2_9BACT</name>
<dbReference type="Pfam" id="PF02518">
    <property type="entry name" value="HATPase_c"/>
    <property type="match status" value="1"/>
</dbReference>
<dbReference type="InterPro" id="IPR029016">
    <property type="entry name" value="GAF-like_dom_sf"/>
</dbReference>
<evidence type="ECO:0000256" key="1">
    <source>
        <dbReference type="ARBA" id="ARBA00000085"/>
    </source>
</evidence>
<dbReference type="RefSeq" id="WP_165139042.1">
    <property type="nucleotide sequence ID" value="NZ_JAALLT010000001.1"/>
</dbReference>
<sequence>MDTITVDEQAPKTDKEWQRLEKLASLDLDYQELEQHLGDLTRLAARIADTEISLINLIDNFTQWTVSSQGLQLNQMPREESVCQFTILEPDQLEIKDLSEDERFKDRNYVKKGPGLRYYYGVPLKTSSGLPIGVLCVMDKQQQSISSNKRELLTLIGNEVVRRLEMISELKTKQDNINALREINYKISHDLRNPISGMIGVADLIEEEIAEENYESILELVSIIKDGAESVIAMVEKIMGDCTSQDDKENGPKYSCSSFCEKLMELYHPQAKSKGVDLDISTSVKTEVITFSRSKLLQIVGNLVSNSIKFTPEGGEVSVELHLNEQVESEHELVVNVKDSGVGMDQETIDQISQGTAVSTHGTVGENGYGFGLTLVKHLLDEAGGSLHISSYKHVGTEFNVTIPLN</sequence>
<protein>
    <recommendedName>
        <fullName evidence="2">histidine kinase</fullName>
        <ecNumber evidence="2">2.7.13.3</ecNumber>
    </recommendedName>
</protein>
<dbReference type="SUPFAM" id="SSF55874">
    <property type="entry name" value="ATPase domain of HSP90 chaperone/DNA topoisomerase II/histidine kinase"/>
    <property type="match status" value="1"/>
</dbReference>
<gene>
    <name evidence="5" type="ORF">G3570_03075</name>
</gene>
<evidence type="ECO:0000256" key="3">
    <source>
        <dbReference type="ARBA" id="ARBA00022553"/>
    </source>
</evidence>
<dbReference type="PRINTS" id="PR00344">
    <property type="entry name" value="BCTRLSENSOR"/>
</dbReference>
<dbReference type="PANTHER" id="PTHR43102">
    <property type="entry name" value="SLR1143 PROTEIN"/>
    <property type="match status" value="1"/>
</dbReference>
<dbReference type="GO" id="GO:0000155">
    <property type="term" value="F:phosphorelay sensor kinase activity"/>
    <property type="evidence" value="ECO:0007669"/>
    <property type="project" value="InterPro"/>
</dbReference>
<evidence type="ECO:0000256" key="2">
    <source>
        <dbReference type="ARBA" id="ARBA00012438"/>
    </source>
</evidence>
<keyword evidence="3" id="KW-0597">Phosphoprotein</keyword>
<dbReference type="CDD" id="cd00082">
    <property type="entry name" value="HisKA"/>
    <property type="match status" value="1"/>
</dbReference>
<dbReference type="InterPro" id="IPR036097">
    <property type="entry name" value="HisK_dim/P_sf"/>
</dbReference>
<reference evidence="5 6" key="1">
    <citation type="submission" date="2020-02" db="EMBL/GenBank/DDBJ databases">
        <title>Balneolaceae bacterium YR4-1, complete genome.</title>
        <authorList>
            <person name="Li Y."/>
            <person name="Wu S."/>
        </authorList>
    </citation>
    <scope>NUCLEOTIDE SEQUENCE [LARGE SCALE GENOMIC DNA]</scope>
    <source>
        <strain evidence="5 6">YR4-1</strain>
    </source>
</reference>
<dbReference type="Pfam" id="PF00512">
    <property type="entry name" value="HisKA"/>
    <property type="match status" value="1"/>
</dbReference>
<dbReference type="Gene3D" id="3.30.565.10">
    <property type="entry name" value="Histidine kinase-like ATPase, C-terminal domain"/>
    <property type="match status" value="1"/>
</dbReference>
<dbReference type="AlphaFoldDB" id="A0A6M1SKS2"/>
<dbReference type="SUPFAM" id="SSF55781">
    <property type="entry name" value="GAF domain-like"/>
    <property type="match status" value="1"/>
</dbReference>
<dbReference type="EC" id="2.7.13.3" evidence="2"/>
<dbReference type="PANTHER" id="PTHR43102:SF2">
    <property type="entry name" value="GAF DOMAIN-CONTAINING PROTEIN"/>
    <property type="match status" value="1"/>
</dbReference>
<dbReference type="Gene3D" id="3.30.450.40">
    <property type="match status" value="1"/>
</dbReference>
<comment type="catalytic activity">
    <reaction evidence="1">
        <text>ATP + protein L-histidine = ADP + protein N-phospho-L-histidine.</text>
        <dbReference type="EC" id="2.7.13.3"/>
    </reaction>
</comment>
<comment type="caution">
    <text evidence="5">The sequence shown here is derived from an EMBL/GenBank/DDBJ whole genome shotgun (WGS) entry which is preliminary data.</text>
</comment>
<dbReference type="PROSITE" id="PS50109">
    <property type="entry name" value="HIS_KIN"/>
    <property type="match status" value="1"/>
</dbReference>
<dbReference type="InterPro" id="IPR003661">
    <property type="entry name" value="HisK_dim/P_dom"/>
</dbReference>
<evidence type="ECO:0000313" key="6">
    <source>
        <dbReference type="Proteomes" id="UP000473278"/>
    </source>
</evidence>
<dbReference type="Proteomes" id="UP000473278">
    <property type="component" value="Unassembled WGS sequence"/>
</dbReference>
<organism evidence="5 6">
    <name type="scientific">Halalkalibaculum roseum</name>
    <dbReference type="NCBI Taxonomy" id="2709311"/>
    <lineage>
        <taxon>Bacteria</taxon>
        <taxon>Pseudomonadati</taxon>
        <taxon>Balneolota</taxon>
        <taxon>Balneolia</taxon>
        <taxon>Balneolales</taxon>
        <taxon>Balneolaceae</taxon>
        <taxon>Halalkalibaculum</taxon>
    </lineage>
</organism>
<proteinExistence type="predicted"/>
<dbReference type="InterPro" id="IPR036890">
    <property type="entry name" value="HATPase_C_sf"/>
</dbReference>
<accession>A0A6M1SKS2</accession>
<feature type="domain" description="Histidine kinase" evidence="4">
    <location>
        <begin position="186"/>
        <end position="406"/>
    </location>
</feature>
<keyword evidence="5" id="KW-0418">Kinase</keyword>
<dbReference type="InterPro" id="IPR005467">
    <property type="entry name" value="His_kinase_dom"/>
</dbReference>
<keyword evidence="6" id="KW-1185">Reference proteome</keyword>
<dbReference type="InterPro" id="IPR004358">
    <property type="entry name" value="Sig_transdc_His_kin-like_C"/>
</dbReference>
<dbReference type="InterPro" id="IPR003594">
    <property type="entry name" value="HATPase_dom"/>
</dbReference>
<dbReference type="Gene3D" id="1.10.287.130">
    <property type="match status" value="1"/>
</dbReference>